<dbReference type="SUPFAM" id="SSF55550">
    <property type="entry name" value="SH2 domain"/>
    <property type="match status" value="1"/>
</dbReference>
<name>A0ABV0NP29_9TELE</name>
<sequence>QHTVEKGQLGAHEIMYKYISTLENLVPSFGTETFSVTHLQLREDGEESSSYSSVNQSDDISKDDFRAPLTHVIMEVQMNSSQEARSFISLLDGYYRLTADAHHYLCHEVAPPRVVLSEANLLHGPMHDDFVLHKLKKEAGEEGTFLVRWSALDYHRIILAVLNRNEQKGSAFCMEGWDKDFSSVKELTDNLKTYVLKSGSDNFTVRKC</sequence>
<dbReference type="Pfam" id="PF21990">
    <property type="entry name" value="SH2_1"/>
    <property type="match status" value="1"/>
</dbReference>
<dbReference type="InterPro" id="IPR041381">
    <property type="entry name" value="JAK1-3/TYK2_PHL_dom"/>
</dbReference>
<dbReference type="InterPro" id="IPR036860">
    <property type="entry name" value="SH2_dom_sf"/>
</dbReference>
<organism evidence="3 4">
    <name type="scientific">Goodea atripinnis</name>
    <dbReference type="NCBI Taxonomy" id="208336"/>
    <lineage>
        <taxon>Eukaryota</taxon>
        <taxon>Metazoa</taxon>
        <taxon>Chordata</taxon>
        <taxon>Craniata</taxon>
        <taxon>Vertebrata</taxon>
        <taxon>Euteleostomi</taxon>
        <taxon>Actinopterygii</taxon>
        <taxon>Neopterygii</taxon>
        <taxon>Teleostei</taxon>
        <taxon>Neoteleostei</taxon>
        <taxon>Acanthomorphata</taxon>
        <taxon>Ovalentaria</taxon>
        <taxon>Atherinomorphae</taxon>
        <taxon>Cyprinodontiformes</taxon>
        <taxon>Goodeidae</taxon>
        <taxon>Goodea</taxon>
    </lineage>
</organism>
<dbReference type="InterPro" id="IPR000980">
    <property type="entry name" value="SH2"/>
</dbReference>
<feature type="domain" description="JAK1-3/TYK2 pleckstrin homology-like" evidence="1">
    <location>
        <begin position="74"/>
        <end position="103"/>
    </location>
</feature>
<protein>
    <recommendedName>
        <fullName evidence="5">SH2 domain-containing protein</fullName>
    </recommendedName>
</protein>
<reference evidence="3 4" key="1">
    <citation type="submission" date="2021-06" db="EMBL/GenBank/DDBJ databases">
        <authorList>
            <person name="Palmer J.M."/>
        </authorList>
    </citation>
    <scope>NUCLEOTIDE SEQUENCE [LARGE SCALE GENOMIC DNA]</scope>
    <source>
        <strain evidence="3 4">GA_2019</strain>
        <tissue evidence="3">Muscle</tissue>
    </source>
</reference>
<dbReference type="Pfam" id="PF17887">
    <property type="entry name" value="Jak1_Phl"/>
    <property type="match status" value="1"/>
</dbReference>
<keyword evidence="4" id="KW-1185">Reference proteome</keyword>
<dbReference type="EMBL" id="JAHRIO010044080">
    <property type="protein sequence ID" value="MEQ2173140.1"/>
    <property type="molecule type" value="Genomic_DNA"/>
</dbReference>
<proteinExistence type="predicted"/>
<evidence type="ECO:0000313" key="3">
    <source>
        <dbReference type="EMBL" id="MEQ2173140.1"/>
    </source>
</evidence>
<dbReference type="PANTHER" id="PTHR45807">
    <property type="entry name" value="TYROSINE-PROTEIN KINASE HOPSCOTCH"/>
    <property type="match status" value="1"/>
</dbReference>
<gene>
    <name evidence="3" type="ORF">GOODEAATRI_028841</name>
</gene>
<evidence type="ECO:0000259" key="2">
    <source>
        <dbReference type="Pfam" id="PF21990"/>
    </source>
</evidence>
<feature type="non-terminal residue" evidence="3">
    <location>
        <position position="208"/>
    </location>
</feature>
<dbReference type="Proteomes" id="UP001476798">
    <property type="component" value="Unassembled WGS sequence"/>
</dbReference>
<evidence type="ECO:0008006" key="5">
    <source>
        <dbReference type="Google" id="ProtNLM"/>
    </source>
</evidence>
<dbReference type="InterPro" id="IPR051286">
    <property type="entry name" value="JAK"/>
</dbReference>
<evidence type="ECO:0000259" key="1">
    <source>
        <dbReference type="Pfam" id="PF17887"/>
    </source>
</evidence>
<feature type="non-terminal residue" evidence="3">
    <location>
        <position position="1"/>
    </location>
</feature>
<comment type="caution">
    <text evidence="3">The sequence shown here is derived from an EMBL/GenBank/DDBJ whole genome shotgun (WGS) entry which is preliminary data.</text>
</comment>
<feature type="domain" description="SH2" evidence="2">
    <location>
        <begin position="121"/>
        <end position="208"/>
    </location>
</feature>
<accession>A0ABV0NP29</accession>
<dbReference type="SUPFAM" id="SSF50729">
    <property type="entry name" value="PH domain-like"/>
    <property type="match status" value="1"/>
</dbReference>
<dbReference type="PANTHER" id="PTHR45807:SF6">
    <property type="entry name" value="NON-RECEPTOR TYROSINE-PROTEIN KINASE TYK2"/>
    <property type="match status" value="1"/>
</dbReference>
<evidence type="ECO:0000313" key="4">
    <source>
        <dbReference type="Proteomes" id="UP001476798"/>
    </source>
</evidence>